<dbReference type="SUPFAM" id="SSF53098">
    <property type="entry name" value="Ribonuclease H-like"/>
    <property type="match status" value="1"/>
</dbReference>
<dbReference type="EMBL" id="JACGCM010001428">
    <property type="protein sequence ID" value="KAF6155377.1"/>
    <property type="molecule type" value="Genomic_DNA"/>
</dbReference>
<feature type="domain" description="RNase H type-1" evidence="2">
    <location>
        <begin position="59"/>
        <end position="174"/>
    </location>
</feature>
<gene>
    <name evidence="3" type="ORF">GIB67_019903</name>
</gene>
<dbReference type="OrthoDB" id="1936771at2759"/>
<name>A0A7J7MKJ7_9MAGN</name>
<protein>
    <recommendedName>
        <fullName evidence="5">RNase H type-1 domain-containing protein</fullName>
    </recommendedName>
</protein>
<dbReference type="InterPro" id="IPR036397">
    <property type="entry name" value="RNaseH_sf"/>
</dbReference>
<evidence type="ECO:0000259" key="2">
    <source>
        <dbReference type="Pfam" id="PF13456"/>
    </source>
</evidence>
<evidence type="ECO:0000313" key="4">
    <source>
        <dbReference type="Proteomes" id="UP000541444"/>
    </source>
</evidence>
<dbReference type="InterPro" id="IPR044730">
    <property type="entry name" value="RNase_H-like_dom_plant"/>
</dbReference>
<dbReference type="GO" id="GO:0004523">
    <property type="term" value="F:RNA-DNA hybrid ribonuclease activity"/>
    <property type="evidence" value="ECO:0007669"/>
    <property type="project" value="InterPro"/>
</dbReference>
<dbReference type="Gene3D" id="3.30.420.10">
    <property type="entry name" value="Ribonuclease H-like superfamily/Ribonuclease H"/>
    <property type="match status" value="1"/>
</dbReference>
<dbReference type="AlphaFoldDB" id="A0A7J7MKJ7"/>
<dbReference type="InterPro" id="IPR002156">
    <property type="entry name" value="RNaseH_domain"/>
</dbReference>
<proteinExistence type="predicted"/>
<dbReference type="InterPro" id="IPR053151">
    <property type="entry name" value="RNase_H-like"/>
</dbReference>
<sequence>MFKNTFQSGFLSILYSLGSKPLQIWDKEVSTITYGGKGMGESSEIQWEPPPEGYFLLTTDGSLKDDEGYGGLLRDCNGECVLALLGREKKRIVAYHEIQGISRVLSLSVGKGYNKIWVATDSSQIVDYIQSMLKPPWRCRNLMSNIRVQMKAIGDFRISHKFRESNEGANFLSSSFPPETVYNFR</sequence>
<evidence type="ECO:0000313" key="3">
    <source>
        <dbReference type="EMBL" id="KAF6155377.1"/>
    </source>
</evidence>
<dbReference type="Pfam" id="PF13456">
    <property type="entry name" value="RVT_3"/>
    <property type="match status" value="1"/>
</dbReference>
<evidence type="ECO:0008006" key="5">
    <source>
        <dbReference type="Google" id="ProtNLM"/>
    </source>
</evidence>
<accession>A0A7J7MKJ7</accession>
<dbReference type="PANTHER" id="PTHR47723">
    <property type="entry name" value="OS05G0353850 PROTEIN"/>
    <property type="match status" value="1"/>
</dbReference>
<dbReference type="Proteomes" id="UP000541444">
    <property type="component" value="Unassembled WGS sequence"/>
</dbReference>
<keyword evidence="4" id="KW-1185">Reference proteome</keyword>
<comment type="caution">
    <text evidence="3">The sequence shown here is derived from an EMBL/GenBank/DDBJ whole genome shotgun (WGS) entry which is preliminary data.</text>
</comment>
<dbReference type="Pfam" id="PF05018">
    <property type="entry name" value="CFA20_dom"/>
    <property type="match status" value="1"/>
</dbReference>
<dbReference type="InterPro" id="IPR007714">
    <property type="entry name" value="CFA20_dom"/>
</dbReference>
<dbReference type="CDD" id="cd06222">
    <property type="entry name" value="RNase_H_like"/>
    <property type="match status" value="1"/>
</dbReference>
<reference evidence="3 4" key="1">
    <citation type="journal article" date="2020" name="IScience">
        <title>Genome Sequencing of the Endangered Kingdonia uniflora (Circaeasteraceae, Ranunculales) Reveals Potential Mechanisms of Evolutionary Specialization.</title>
        <authorList>
            <person name="Sun Y."/>
            <person name="Deng T."/>
            <person name="Zhang A."/>
            <person name="Moore M.J."/>
            <person name="Landis J.B."/>
            <person name="Lin N."/>
            <person name="Zhang H."/>
            <person name="Zhang X."/>
            <person name="Huang J."/>
            <person name="Zhang X."/>
            <person name="Sun H."/>
            <person name="Wang H."/>
        </authorList>
    </citation>
    <scope>NUCLEOTIDE SEQUENCE [LARGE SCALE GENOMIC DNA]</scope>
    <source>
        <strain evidence="3">TB1705</strain>
        <tissue evidence="3">Leaf</tissue>
    </source>
</reference>
<dbReference type="GO" id="GO:0003676">
    <property type="term" value="F:nucleic acid binding"/>
    <property type="evidence" value="ECO:0007669"/>
    <property type="project" value="InterPro"/>
</dbReference>
<dbReference type="InterPro" id="IPR012337">
    <property type="entry name" value="RNaseH-like_sf"/>
</dbReference>
<evidence type="ECO:0000259" key="1">
    <source>
        <dbReference type="Pfam" id="PF05018"/>
    </source>
</evidence>
<dbReference type="PANTHER" id="PTHR47723:SF19">
    <property type="entry name" value="POLYNUCLEOTIDYL TRANSFERASE, RIBONUCLEASE H-LIKE SUPERFAMILY PROTEIN"/>
    <property type="match status" value="1"/>
</dbReference>
<organism evidence="3 4">
    <name type="scientific">Kingdonia uniflora</name>
    <dbReference type="NCBI Taxonomy" id="39325"/>
    <lineage>
        <taxon>Eukaryota</taxon>
        <taxon>Viridiplantae</taxon>
        <taxon>Streptophyta</taxon>
        <taxon>Embryophyta</taxon>
        <taxon>Tracheophyta</taxon>
        <taxon>Spermatophyta</taxon>
        <taxon>Magnoliopsida</taxon>
        <taxon>Ranunculales</taxon>
        <taxon>Circaeasteraceae</taxon>
        <taxon>Kingdonia</taxon>
    </lineage>
</organism>
<feature type="domain" description="CFA20" evidence="1">
    <location>
        <begin position="1"/>
        <end position="29"/>
    </location>
</feature>